<keyword evidence="3 7" id="KW-0547">Nucleotide-binding</keyword>
<dbReference type="Gene3D" id="3.40.50.300">
    <property type="entry name" value="P-loop containing nucleotide triphosphate hydrolases"/>
    <property type="match status" value="1"/>
</dbReference>
<dbReference type="PROSITE" id="PS00674">
    <property type="entry name" value="AAA"/>
    <property type="match status" value="1"/>
</dbReference>
<dbReference type="Proteomes" id="UP001642483">
    <property type="component" value="Unassembled WGS sequence"/>
</dbReference>
<dbReference type="SUPFAM" id="SSF52540">
    <property type="entry name" value="P-loop containing nucleoside triphosphate hydrolases"/>
    <property type="match status" value="1"/>
</dbReference>
<evidence type="ECO:0000256" key="5">
    <source>
        <dbReference type="ARBA" id="ARBA00022943"/>
    </source>
</evidence>
<keyword evidence="10" id="KW-1185">Reference proteome</keyword>
<organism evidence="9 10">
    <name type="scientific">Clavelina lepadiformis</name>
    <name type="common">Light-bulb sea squirt</name>
    <name type="synonym">Ascidia lepadiformis</name>
    <dbReference type="NCBI Taxonomy" id="159417"/>
    <lineage>
        <taxon>Eukaryota</taxon>
        <taxon>Metazoa</taxon>
        <taxon>Chordata</taxon>
        <taxon>Tunicata</taxon>
        <taxon>Ascidiacea</taxon>
        <taxon>Aplousobranchia</taxon>
        <taxon>Clavelinidae</taxon>
        <taxon>Clavelina</taxon>
    </lineage>
</organism>
<evidence type="ECO:0000313" key="10">
    <source>
        <dbReference type="Proteomes" id="UP001642483"/>
    </source>
</evidence>
<evidence type="ECO:0000313" key="9">
    <source>
        <dbReference type="EMBL" id="CAK8689288.1"/>
    </source>
</evidence>
<dbReference type="InterPro" id="IPR003593">
    <property type="entry name" value="AAA+_ATPase"/>
</dbReference>
<keyword evidence="6" id="KW-0469">Meiosis</keyword>
<dbReference type="InterPro" id="IPR058249">
    <property type="entry name" value="Pch2_C"/>
</dbReference>
<gene>
    <name evidence="9" type="ORF">CVLEPA_LOCUS21314</name>
</gene>
<dbReference type="SMART" id="SM00382">
    <property type="entry name" value="AAA"/>
    <property type="match status" value="1"/>
</dbReference>
<dbReference type="InterPro" id="IPR003960">
    <property type="entry name" value="ATPase_AAA_CS"/>
</dbReference>
<sequence>MATSFAKQCNEDFGGLKVTVEVHQKSSSVLSQDEILKALVKFCKSHAFSPSFTQAIREDIHLSKHIENITLWDASENIMSSNTNTICQGENMSFHAFRLHTAQHEDEMLDAENNDLPAASHWLLPSEAFHGVWESLVYDTDIKENLLSYASTSLLFADKGVDQNIIAWNRVVLLHGPPGTGKTSLCHALAQKLAIRLSHHFSYASLLEVNSHSLFSKWFSESGKLVMKMFKKVEELVEDENHLIFLLIDEVESLTAARSAVQSGTEPSDAIRVVNALLTQIDRLKRHKNVFILATSNVTGKIDLAFIDRADIKFFVGFPSAAAIYSIFRSCIEELSRVKIIQPKGLLLQNASLASNPDLPVDKMHAFGDCEHSLNLFKISKASEGLSGRTLRKLPFLAHARFVRKVGSVTLGEFLEVLSQIVEMQFKERNELHDT</sequence>
<comment type="caution">
    <text evidence="9">The sequence shown here is derived from an EMBL/GenBank/DDBJ whole genome shotgun (WGS) entry which is preliminary data.</text>
</comment>
<dbReference type="InterPro" id="IPR027417">
    <property type="entry name" value="P-loop_NTPase"/>
</dbReference>
<dbReference type="Pfam" id="PF23242">
    <property type="entry name" value="AAA_lid_TRIP13_C"/>
    <property type="match status" value="1"/>
</dbReference>
<evidence type="ECO:0000256" key="3">
    <source>
        <dbReference type="ARBA" id="ARBA00022741"/>
    </source>
</evidence>
<evidence type="ECO:0000256" key="2">
    <source>
        <dbReference type="ARBA" id="ARBA00022364"/>
    </source>
</evidence>
<comment type="similarity">
    <text evidence="1">Belongs to the AAA ATPase family. PCH2 subfamily.</text>
</comment>
<dbReference type="PANTHER" id="PTHR45991:SF1">
    <property type="entry name" value="PACHYTENE CHECKPOINT PROTEIN 2 HOMOLOG"/>
    <property type="match status" value="1"/>
</dbReference>
<proteinExistence type="inferred from homology"/>
<protein>
    <recommendedName>
        <fullName evidence="2">Pachytene checkpoint protein 2 homolog</fullName>
    </recommendedName>
</protein>
<dbReference type="InterPro" id="IPR044539">
    <property type="entry name" value="Pch2-like"/>
</dbReference>
<accession>A0ABP0GBV7</accession>
<dbReference type="InterPro" id="IPR003959">
    <property type="entry name" value="ATPase_AAA_core"/>
</dbReference>
<dbReference type="PANTHER" id="PTHR45991">
    <property type="entry name" value="PACHYTENE CHECKPOINT PROTEIN 2"/>
    <property type="match status" value="1"/>
</dbReference>
<reference evidence="9 10" key="1">
    <citation type="submission" date="2024-02" db="EMBL/GenBank/DDBJ databases">
        <authorList>
            <person name="Daric V."/>
            <person name="Darras S."/>
        </authorList>
    </citation>
    <scope>NUCLEOTIDE SEQUENCE [LARGE SCALE GENOMIC DNA]</scope>
</reference>
<keyword evidence="5" id="KW-0221">Differentiation</keyword>
<dbReference type="Pfam" id="PF00004">
    <property type="entry name" value="AAA"/>
    <property type="match status" value="1"/>
</dbReference>
<dbReference type="CDD" id="cd19508">
    <property type="entry name" value="RecA-like_Pch2-like"/>
    <property type="match status" value="1"/>
</dbReference>
<evidence type="ECO:0000256" key="7">
    <source>
        <dbReference type="RuleBase" id="RU003651"/>
    </source>
</evidence>
<feature type="domain" description="AAA+ ATPase" evidence="8">
    <location>
        <begin position="168"/>
        <end position="320"/>
    </location>
</feature>
<name>A0ABP0GBV7_CLALP</name>
<evidence type="ECO:0000256" key="4">
    <source>
        <dbReference type="ARBA" id="ARBA00022840"/>
    </source>
</evidence>
<keyword evidence="5" id="KW-0896">Oogenesis</keyword>
<evidence type="ECO:0000256" key="6">
    <source>
        <dbReference type="ARBA" id="ARBA00023254"/>
    </source>
</evidence>
<evidence type="ECO:0000256" key="1">
    <source>
        <dbReference type="ARBA" id="ARBA00007271"/>
    </source>
</evidence>
<evidence type="ECO:0000259" key="8">
    <source>
        <dbReference type="SMART" id="SM00382"/>
    </source>
</evidence>
<keyword evidence="4 7" id="KW-0067">ATP-binding</keyword>
<dbReference type="EMBL" id="CAWYQH010000108">
    <property type="protein sequence ID" value="CAK8689288.1"/>
    <property type="molecule type" value="Genomic_DNA"/>
</dbReference>